<dbReference type="EMBL" id="LJYW01000001">
    <property type="protein sequence ID" value="KPL51356.1"/>
    <property type="molecule type" value="Genomic_DNA"/>
</dbReference>
<evidence type="ECO:0000313" key="2">
    <source>
        <dbReference type="Proteomes" id="UP000048984"/>
    </source>
</evidence>
<sequence>MIQTATFTDPDLGRLNIDAVSWRCNLPATIRDLFIGNVPNIHRGEDVLIGGRPHILAQLQRDHGSLLWHEVTPAQYIITRSDGQSAGFRLAEAVVPAGAHAERRAVEMAERCRSPHRRGQIRHVVGGGLCLPHGVRLDGLGRPKRAVTVDGIVVNSIIDSAVVTGQPWLALGGFLRDHPGTPLAALPVLARIALQFSGRDWAADLQGASIASIAASIRSHQEVLLCSA</sequence>
<gene>
    <name evidence="1" type="ORF">ABB55_03215</name>
</gene>
<reference evidence="1 2" key="1">
    <citation type="submission" date="2015-09" db="EMBL/GenBank/DDBJ databases">
        <authorList>
            <person name="Jackson K.R."/>
            <person name="Lunt B.L."/>
            <person name="Fisher J.N.B."/>
            <person name="Gardner A.V."/>
            <person name="Bailey M.E."/>
            <person name="Deus L.M."/>
            <person name="Earl A.S."/>
            <person name="Gibby P.D."/>
            <person name="Hartmann K.A."/>
            <person name="Liu J.E."/>
            <person name="Manci A.M."/>
            <person name="Nielsen D.A."/>
            <person name="Solomon M.B."/>
            <person name="Breakwell D.P."/>
            <person name="Burnett S.H."/>
            <person name="Grose J.H."/>
        </authorList>
    </citation>
    <scope>NUCLEOTIDE SEQUENCE [LARGE SCALE GENOMIC DNA]</scope>
    <source>
        <strain evidence="1 2">16</strain>
    </source>
</reference>
<accession>A0A0P6VWV3</accession>
<reference evidence="1 2" key="2">
    <citation type="submission" date="2015-10" db="EMBL/GenBank/DDBJ databases">
        <title>Draft Genome Sequence of Prosthecomicrobium hirschii ATCC 27832.</title>
        <authorList>
            <person name="Daniel J."/>
            <person name="Givan S.A."/>
            <person name="Brun Y.V."/>
            <person name="Brown P.J."/>
        </authorList>
    </citation>
    <scope>NUCLEOTIDE SEQUENCE [LARGE SCALE GENOMIC DNA]</scope>
    <source>
        <strain evidence="1 2">16</strain>
    </source>
</reference>
<dbReference type="Proteomes" id="UP000048984">
    <property type="component" value="Unassembled WGS sequence"/>
</dbReference>
<protein>
    <submittedName>
        <fullName evidence="1">Uncharacterized protein</fullName>
    </submittedName>
</protein>
<dbReference type="STRING" id="665126.ABB55_03215"/>
<comment type="caution">
    <text evidence="1">The sequence shown here is derived from an EMBL/GenBank/DDBJ whole genome shotgun (WGS) entry which is preliminary data.</text>
</comment>
<proteinExistence type="predicted"/>
<evidence type="ECO:0000313" key="1">
    <source>
        <dbReference type="EMBL" id="KPL51356.1"/>
    </source>
</evidence>
<dbReference type="AlphaFoldDB" id="A0A0P6VWV3"/>
<organism evidence="1 2">
    <name type="scientific">Prosthecodimorpha hirschii</name>
    <dbReference type="NCBI Taxonomy" id="665126"/>
    <lineage>
        <taxon>Bacteria</taxon>
        <taxon>Pseudomonadati</taxon>
        <taxon>Pseudomonadota</taxon>
        <taxon>Alphaproteobacteria</taxon>
        <taxon>Hyphomicrobiales</taxon>
        <taxon>Ancalomicrobiaceae</taxon>
        <taxon>Prosthecodimorpha</taxon>
    </lineage>
</organism>
<dbReference type="RefSeq" id="WP_054357519.1">
    <property type="nucleotide sequence ID" value="NZ_LJYW01000001.1"/>
</dbReference>
<name>A0A0P6VWV3_9HYPH</name>
<keyword evidence="2" id="KW-1185">Reference proteome</keyword>